<reference evidence="1 2" key="1">
    <citation type="submission" date="2018-07" db="EMBL/GenBank/DDBJ databases">
        <title>The use of a cohorting ward and systematic surveillance cultures for the control of a Klebsiella pneumoniae carbapenemase (KPC)-producing Enterobacteriaceae outbreak.</title>
        <authorList>
            <person name="Doi Y."/>
        </authorList>
    </citation>
    <scope>NUCLEOTIDE SEQUENCE [LARGE SCALE GENOMIC DNA]</scope>
    <source>
        <strain evidence="1 2">1-RC-17-04017</strain>
    </source>
</reference>
<dbReference type="Proteomes" id="UP000255291">
    <property type="component" value="Unassembled WGS sequence"/>
</dbReference>
<name>A0ABD7GPC1_9ENTR</name>
<evidence type="ECO:0000313" key="1">
    <source>
        <dbReference type="EMBL" id="RDT53302.1"/>
    </source>
</evidence>
<gene>
    <name evidence="1" type="ORF">DXF87_25805</name>
</gene>
<comment type="caution">
    <text evidence="1">The sequence shown here is derived from an EMBL/GenBank/DDBJ whole genome shotgun (WGS) entry which is preliminary data.</text>
</comment>
<dbReference type="EMBL" id="QRBW01000261">
    <property type="protein sequence ID" value="RDT53302.1"/>
    <property type="molecule type" value="Genomic_DNA"/>
</dbReference>
<protein>
    <submittedName>
        <fullName evidence="1">Uncharacterized protein</fullName>
    </submittedName>
</protein>
<dbReference type="RefSeq" id="WP_205744071.1">
    <property type="nucleotide sequence ID" value="NZ_QRBW01000261.1"/>
</dbReference>
<feature type="non-terminal residue" evidence="1">
    <location>
        <position position="73"/>
    </location>
</feature>
<sequence>MSDLEHKRRALAIFDAVAELDPAQRANALESMCAGDDTLRARVQALLDADAHVTEPFAGDASAWGNALANDNA</sequence>
<proteinExistence type="predicted"/>
<organism evidence="1 2">
    <name type="scientific">Enterobacter roggenkampii</name>
    <dbReference type="NCBI Taxonomy" id="1812935"/>
    <lineage>
        <taxon>Bacteria</taxon>
        <taxon>Pseudomonadati</taxon>
        <taxon>Pseudomonadota</taxon>
        <taxon>Gammaproteobacteria</taxon>
        <taxon>Enterobacterales</taxon>
        <taxon>Enterobacteriaceae</taxon>
        <taxon>Enterobacter</taxon>
        <taxon>Enterobacter cloacae complex</taxon>
    </lineage>
</organism>
<evidence type="ECO:0000313" key="2">
    <source>
        <dbReference type="Proteomes" id="UP000255291"/>
    </source>
</evidence>
<accession>A0ABD7GPC1</accession>
<dbReference type="AlphaFoldDB" id="A0ABD7GPC1"/>